<dbReference type="Proteomes" id="UP001628179">
    <property type="component" value="Unassembled WGS sequence"/>
</dbReference>
<name>A0ABQ0G3M6_9PEZI</name>
<evidence type="ECO:0000313" key="1">
    <source>
        <dbReference type="EMBL" id="GAB1312367.1"/>
    </source>
</evidence>
<dbReference type="EMBL" id="BAAFSV010000001">
    <property type="protein sequence ID" value="GAB1312367.1"/>
    <property type="molecule type" value="Genomic_DNA"/>
</dbReference>
<comment type="caution">
    <text evidence="1">The sequence shown here is derived from an EMBL/GenBank/DDBJ whole genome shotgun (WGS) entry which is preliminary data.</text>
</comment>
<keyword evidence="2" id="KW-1185">Reference proteome</keyword>
<protein>
    <submittedName>
        <fullName evidence="1">Uncharacterized protein</fullName>
    </submittedName>
</protein>
<gene>
    <name evidence="1" type="ORF">MFIFM68171_02577</name>
</gene>
<dbReference type="RefSeq" id="XP_070914100.1">
    <property type="nucleotide sequence ID" value="XM_071057999.1"/>
</dbReference>
<sequence length="87" mass="10136">MRRTPGIPHSGEFEIAVEAVFGEPDEERQAEERLQQSFKRVKTLGSGCLMYAFYDYFKDRVMDELDRIDRPDTLDACIEEAVKIYGR</sequence>
<accession>A0ABQ0G3M6</accession>
<reference evidence="1 2" key="1">
    <citation type="submission" date="2024-09" db="EMBL/GenBank/DDBJ databases">
        <title>Itraconazole resistance in Madurella fahalii resulting from another homologue of gene encoding cytochrome P450 14-alpha sterol demethylase (CYP51).</title>
        <authorList>
            <person name="Yoshioka I."/>
            <person name="Fahal A.H."/>
            <person name="Kaneko S."/>
            <person name="Yaguchi T."/>
        </authorList>
    </citation>
    <scope>NUCLEOTIDE SEQUENCE [LARGE SCALE GENOMIC DNA]</scope>
    <source>
        <strain evidence="1 2">IFM 68171</strain>
    </source>
</reference>
<proteinExistence type="predicted"/>
<organism evidence="1 2">
    <name type="scientific">Madurella fahalii</name>
    <dbReference type="NCBI Taxonomy" id="1157608"/>
    <lineage>
        <taxon>Eukaryota</taxon>
        <taxon>Fungi</taxon>
        <taxon>Dikarya</taxon>
        <taxon>Ascomycota</taxon>
        <taxon>Pezizomycotina</taxon>
        <taxon>Sordariomycetes</taxon>
        <taxon>Sordariomycetidae</taxon>
        <taxon>Sordariales</taxon>
        <taxon>Sordariales incertae sedis</taxon>
        <taxon>Madurella</taxon>
    </lineage>
</organism>
<dbReference type="GeneID" id="98173322"/>
<evidence type="ECO:0000313" key="2">
    <source>
        <dbReference type="Proteomes" id="UP001628179"/>
    </source>
</evidence>